<accession>X1P184</accession>
<feature type="non-terminal residue" evidence="1">
    <location>
        <position position="1"/>
    </location>
</feature>
<dbReference type="EMBL" id="BARV01023391">
    <property type="protein sequence ID" value="GAI36206.1"/>
    <property type="molecule type" value="Genomic_DNA"/>
</dbReference>
<name>X1P184_9ZZZZ</name>
<protein>
    <submittedName>
        <fullName evidence="1">Uncharacterized protein</fullName>
    </submittedName>
</protein>
<dbReference type="AlphaFoldDB" id="X1P184"/>
<sequence>KATNESYKTDITAIKKDMDFVVKNVKSTFAIDDKTRIALKNAGGVEDPVAVAIARRKERKEEANKNK</sequence>
<comment type="caution">
    <text evidence="1">The sequence shown here is derived from an EMBL/GenBank/DDBJ whole genome shotgun (WGS) entry which is preliminary data.</text>
</comment>
<reference evidence="1" key="1">
    <citation type="journal article" date="2014" name="Front. Microbiol.">
        <title>High frequency of phylogenetically diverse reductive dehalogenase-homologous genes in deep subseafloor sedimentary metagenomes.</title>
        <authorList>
            <person name="Kawai M."/>
            <person name="Futagami T."/>
            <person name="Toyoda A."/>
            <person name="Takaki Y."/>
            <person name="Nishi S."/>
            <person name="Hori S."/>
            <person name="Arai W."/>
            <person name="Tsubouchi T."/>
            <person name="Morono Y."/>
            <person name="Uchiyama I."/>
            <person name="Ito T."/>
            <person name="Fujiyama A."/>
            <person name="Inagaki F."/>
            <person name="Takami H."/>
        </authorList>
    </citation>
    <scope>NUCLEOTIDE SEQUENCE</scope>
    <source>
        <strain evidence="1">Expedition CK06-06</strain>
    </source>
</reference>
<proteinExistence type="predicted"/>
<gene>
    <name evidence="1" type="ORF">S06H3_38381</name>
</gene>
<organism evidence="1">
    <name type="scientific">marine sediment metagenome</name>
    <dbReference type="NCBI Taxonomy" id="412755"/>
    <lineage>
        <taxon>unclassified sequences</taxon>
        <taxon>metagenomes</taxon>
        <taxon>ecological metagenomes</taxon>
    </lineage>
</organism>
<evidence type="ECO:0000313" key="1">
    <source>
        <dbReference type="EMBL" id="GAI36206.1"/>
    </source>
</evidence>